<keyword evidence="9 12" id="KW-0472">Membrane</keyword>
<keyword evidence="3" id="KW-1003">Cell membrane</keyword>
<dbReference type="GO" id="GO:0005886">
    <property type="term" value="C:plasma membrane"/>
    <property type="evidence" value="ECO:0007669"/>
    <property type="project" value="UniProtKB-SubCell"/>
</dbReference>
<feature type="domain" description="ABC transmembrane type-1" evidence="14">
    <location>
        <begin position="45"/>
        <end position="329"/>
    </location>
</feature>
<dbReference type="PROSITE" id="PS50893">
    <property type="entry name" value="ABC_TRANSPORTER_2"/>
    <property type="match status" value="1"/>
</dbReference>
<dbReference type="FunFam" id="3.40.50.300:FF:000221">
    <property type="entry name" value="Multidrug ABC transporter ATP-binding protein"/>
    <property type="match status" value="1"/>
</dbReference>
<dbReference type="PROSITE" id="PS50929">
    <property type="entry name" value="ABC_TM1F"/>
    <property type="match status" value="1"/>
</dbReference>
<dbReference type="InterPro" id="IPR027417">
    <property type="entry name" value="P-loop_NTPase"/>
</dbReference>
<feature type="transmembrane region" description="Helical" evidence="12">
    <location>
        <begin position="265"/>
        <end position="286"/>
    </location>
</feature>
<evidence type="ECO:0000259" key="13">
    <source>
        <dbReference type="PROSITE" id="PS50893"/>
    </source>
</evidence>
<dbReference type="Gene3D" id="1.20.1560.10">
    <property type="entry name" value="ABC transporter type 1, transmembrane domain"/>
    <property type="match status" value="1"/>
</dbReference>
<evidence type="ECO:0000256" key="6">
    <source>
        <dbReference type="ARBA" id="ARBA00022741"/>
    </source>
</evidence>
<evidence type="ECO:0000256" key="11">
    <source>
        <dbReference type="SAM" id="MobiDB-lite"/>
    </source>
</evidence>
<dbReference type="InterPro" id="IPR003593">
    <property type="entry name" value="AAA+_ATPase"/>
</dbReference>
<dbReference type="SMART" id="SM00382">
    <property type="entry name" value="AAA"/>
    <property type="match status" value="1"/>
</dbReference>
<dbReference type="GO" id="GO:0015421">
    <property type="term" value="F:ABC-type oligopeptide transporter activity"/>
    <property type="evidence" value="ECO:0007669"/>
    <property type="project" value="TreeGrafter"/>
</dbReference>
<feature type="region of interest" description="Disordered" evidence="11">
    <location>
        <begin position="1"/>
        <end position="23"/>
    </location>
</feature>
<evidence type="ECO:0000256" key="2">
    <source>
        <dbReference type="ARBA" id="ARBA00022448"/>
    </source>
</evidence>
<feature type="domain" description="ABC transporter" evidence="13">
    <location>
        <begin position="392"/>
        <end position="627"/>
    </location>
</feature>
<dbReference type="PROSITE" id="PS00211">
    <property type="entry name" value="ABC_TRANSPORTER_1"/>
    <property type="match status" value="1"/>
</dbReference>
<keyword evidence="8 12" id="KW-1133">Transmembrane helix</keyword>
<dbReference type="PANTHER" id="PTHR43394:SF1">
    <property type="entry name" value="ATP-BINDING CASSETTE SUB-FAMILY B MEMBER 10, MITOCHONDRIAL"/>
    <property type="match status" value="1"/>
</dbReference>
<dbReference type="SUPFAM" id="SSF90123">
    <property type="entry name" value="ABC transporter transmembrane region"/>
    <property type="match status" value="1"/>
</dbReference>
<comment type="similarity">
    <text evidence="10">Belongs to the ABC transporter superfamily. Siderophore-Fe(3+) uptake transporter (SIUT) (TC 3.A.1.21) family.</text>
</comment>
<keyword evidence="6" id="KW-0547">Nucleotide-binding</keyword>
<dbReference type="InterPro" id="IPR017871">
    <property type="entry name" value="ABC_transporter-like_CS"/>
</dbReference>
<name>A0A2Z5JQ48_STRAR</name>
<evidence type="ECO:0000313" key="17">
    <source>
        <dbReference type="Proteomes" id="UP000252698"/>
    </source>
</evidence>
<dbReference type="EMBL" id="CP027306">
    <property type="protein sequence ID" value="AXE75788.1"/>
    <property type="molecule type" value="Genomic_DNA"/>
</dbReference>
<dbReference type="KEGG" id="sata:C5746_00930"/>
<evidence type="ECO:0000256" key="3">
    <source>
        <dbReference type="ARBA" id="ARBA00022475"/>
    </source>
</evidence>
<evidence type="ECO:0000313" key="15">
    <source>
        <dbReference type="EMBL" id="AXE75788.1"/>
    </source>
</evidence>
<dbReference type="Proteomes" id="UP000252698">
    <property type="component" value="Chromosome"/>
</dbReference>
<evidence type="ECO:0000259" key="14">
    <source>
        <dbReference type="PROSITE" id="PS50929"/>
    </source>
</evidence>
<evidence type="ECO:0000256" key="9">
    <source>
        <dbReference type="ARBA" id="ARBA00023136"/>
    </source>
</evidence>
<dbReference type="PANTHER" id="PTHR43394">
    <property type="entry name" value="ATP-DEPENDENT PERMEASE MDL1, MITOCHONDRIAL"/>
    <property type="match status" value="1"/>
</dbReference>
<evidence type="ECO:0000256" key="4">
    <source>
        <dbReference type="ARBA" id="ARBA00022519"/>
    </source>
</evidence>
<dbReference type="InterPro" id="IPR003439">
    <property type="entry name" value="ABC_transporter-like_ATP-bd"/>
</dbReference>
<dbReference type="InterPro" id="IPR036640">
    <property type="entry name" value="ABC1_TM_sf"/>
</dbReference>
<accession>A0A2Z5JQ48</accession>
<feature type="transmembrane region" description="Helical" evidence="12">
    <location>
        <begin position="186"/>
        <end position="203"/>
    </location>
</feature>
<evidence type="ECO:0000256" key="8">
    <source>
        <dbReference type="ARBA" id="ARBA00022989"/>
    </source>
</evidence>
<dbReference type="AlphaFoldDB" id="A0A2Z5JQ48"/>
<dbReference type="CDD" id="cd18550">
    <property type="entry name" value="ABC_6TM_exporter_like"/>
    <property type="match status" value="1"/>
</dbReference>
<dbReference type="Gene3D" id="3.40.50.300">
    <property type="entry name" value="P-loop containing nucleotide triphosphate hydrolases"/>
    <property type="match status" value="1"/>
</dbReference>
<keyword evidence="7" id="KW-0067">ATP-binding</keyword>
<protein>
    <submittedName>
        <fullName evidence="16">ABC transporter</fullName>
    </submittedName>
</protein>
<dbReference type="GO" id="GO:0005524">
    <property type="term" value="F:ATP binding"/>
    <property type="evidence" value="ECO:0007669"/>
    <property type="project" value="UniProtKB-KW"/>
</dbReference>
<dbReference type="EMBL" id="CP027306">
    <property type="protein sequence ID" value="AXE82379.1"/>
    <property type="molecule type" value="Genomic_DNA"/>
</dbReference>
<proteinExistence type="inferred from homology"/>
<evidence type="ECO:0000313" key="16">
    <source>
        <dbReference type="EMBL" id="AXE82379.1"/>
    </source>
</evidence>
<evidence type="ECO:0000256" key="10">
    <source>
        <dbReference type="ARBA" id="ARBA00023455"/>
    </source>
</evidence>
<dbReference type="InterPro" id="IPR039421">
    <property type="entry name" value="Type_1_exporter"/>
</dbReference>
<keyword evidence="4" id="KW-0997">Cell inner membrane</keyword>
<keyword evidence="2" id="KW-0813">Transport</keyword>
<evidence type="ECO:0000256" key="7">
    <source>
        <dbReference type="ARBA" id="ARBA00022840"/>
    </source>
</evidence>
<reference evidence="16 17" key="1">
    <citation type="journal article" date="2018" name="Front. Microbiol.">
        <title>Genome Sequencing of Streptomyces atratus SCSIOZH16 and Activation Production of Nocardamine via Metabolic Engineering.</title>
        <authorList>
            <person name="Li Y."/>
            <person name="Zhang C."/>
            <person name="Liu C."/>
            <person name="Ju J."/>
            <person name="Ma J."/>
        </authorList>
    </citation>
    <scope>NUCLEOTIDE SEQUENCE [LARGE SCALE GENOMIC DNA]</scope>
    <source>
        <strain evidence="16 17">SCSIO_ZH16</strain>
    </source>
</reference>
<dbReference type="SUPFAM" id="SSF52540">
    <property type="entry name" value="P-loop containing nucleoside triphosphate hydrolases"/>
    <property type="match status" value="1"/>
</dbReference>
<sequence>MALIGGPSLTSGKNFDEGGMSRQKIKPGTLRRILPYAVRYRKQLAVLVLASIACGAITAASPLMLKFMIDDGIMPKKFEIVVMLAFGIVLLALMESFVLYIEARCSGKIGEGLVYDLRTEVFEHVQRQPLAFFSRVQTGALVSRLNTDIAGTRQAITSLLTQAVSALLTLAIVISTMIYLSWEITLVALAMVPLFLFPARIIGRKLQRLTRERMNLDGEMGSMMSERFNVSGAELAKLYGRPASEAALFEEKAGRVRDITALNVVHGRMFFIVITVLTSMTTAIVYGFGGNLVIGGALQIGTLVAMVTLLFRMYGPINQLSGLQIQVLTVLVSFDRIFEVLDLKPLVDEKPDAHELVFIGKGVDAEAGGLDVEFDHVSFRYPTAEEVSLASLEPIALREKDRGDSAWILKELSFTAPAGKLTALVGPSGAGKTTITQLVPRLYEATSGTVRVGGHDVRDVTLQSLSDTVGVVSQETHMFHDTIRANLLYARPEAIEEELIDACKAALIWDSISALPNGLDTVVGERGHRLSGGEKQRIALVRLLLKSPPIVVLDEATAHLDSESEASIQRALKDALAGRTSLVIAHRLSTIREADQILVVQAGRICERGTHEELLAQGGQYASLYHTQFAEEVTEIDIQRSA</sequence>
<feature type="transmembrane region" description="Helical" evidence="12">
    <location>
        <begin position="44"/>
        <end position="68"/>
    </location>
</feature>
<evidence type="ECO:0000256" key="5">
    <source>
        <dbReference type="ARBA" id="ARBA00022692"/>
    </source>
</evidence>
<dbReference type="GO" id="GO:0016887">
    <property type="term" value="F:ATP hydrolysis activity"/>
    <property type="evidence" value="ECO:0007669"/>
    <property type="project" value="InterPro"/>
</dbReference>
<dbReference type="KEGG" id="sata:C5746_42310"/>
<dbReference type="Pfam" id="PF00664">
    <property type="entry name" value="ABC_membrane"/>
    <property type="match status" value="1"/>
</dbReference>
<evidence type="ECO:0000256" key="1">
    <source>
        <dbReference type="ARBA" id="ARBA00004429"/>
    </source>
</evidence>
<dbReference type="InterPro" id="IPR011527">
    <property type="entry name" value="ABC1_TM_dom"/>
</dbReference>
<comment type="subcellular location">
    <subcellularLocation>
        <location evidence="1">Cell inner membrane</location>
        <topology evidence="1">Multi-pass membrane protein</topology>
    </subcellularLocation>
</comment>
<organism evidence="16 17">
    <name type="scientific">Streptomyces atratus</name>
    <dbReference type="NCBI Taxonomy" id="1893"/>
    <lineage>
        <taxon>Bacteria</taxon>
        <taxon>Bacillati</taxon>
        <taxon>Actinomycetota</taxon>
        <taxon>Actinomycetes</taxon>
        <taxon>Kitasatosporales</taxon>
        <taxon>Streptomycetaceae</taxon>
        <taxon>Streptomyces</taxon>
    </lineage>
</organism>
<feature type="transmembrane region" description="Helical" evidence="12">
    <location>
        <begin position="159"/>
        <end position="180"/>
    </location>
</feature>
<evidence type="ECO:0000256" key="12">
    <source>
        <dbReference type="SAM" id="Phobius"/>
    </source>
</evidence>
<keyword evidence="5 12" id="KW-0812">Transmembrane</keyword>
<dbReference type="Pfam" id="PF00005">
    <property type="entry name" value="ABC_tran"/>
    <property type="match status" value="1"/>
</dbReference>
<feature type="transmembrane region" description="Helical" evidence="12">
    <location>
        <begin position="292"/>
        <end position="311"/>
    </location>
</feature>
<gene>
    <name evidence="15" type="ORF">C5746_00930</name>
    <name evidence="16" type="ORF">C5746_42310</name>
</gene>
<feature type="transmembrane region" description="Helical" evidence="12">
    <location>
        <begin position="80"/>
        <end position="101"/>
    </location>
</feature>